<dbReference type="Proteomes" id="UP001321498">
    <property type="component" value="Chromosome"/>
</dbReference>
<dbReference type="InterPro" id="IPR029056">
    <property type="entry name" value="Ribokinase-like"/>
</dbReference>
<evidence type="ECO:0000259" key="1">
    <source>
        <dbReference type="Pfam" id="PF00294"/>
    </source>
</evidence>
<dbReference type="RefSeq" id="WP_286278649.1">
    <property type="nucleotide sequence ID" value="NZ_AP027731.1"/>
</dbReference>
<reference evidence="3" key="1">
    <citation type="journal article" date="2019" name="Int. J. Syst. Evol. Microbiol.">
        <title>The Global Catalogue of Microorganisms (GCM) 10K type strain sequencing project: providing services to taxonomists for standard genome sequencing and annotation.</title>
        <authorList>
            <consortium name="The Broad Institute Genomics Platform"/>
            <consortium name="The Broad Institute Genome Sequencing Center for Infectious Disease"/>
            <person name="Wu L."/>
            <person name="Ma J."/>
        </authorList>
    </citation>
    <scope>NUCLEOTIDE SEQUENCE [LARGE SCALE GENOMIC DNA]</scope>
    <source>
        <strain evidence="3">NBRC 108725</strain>
    </source>
</reference>
<dbReference type="Gene3D" id="3.40.1190.20">
    <property type="match status" value="1"/>
</dbReference>
<evidence type="ECO:0000313" key="2">
    <source>
        <dbReference type="EMBL" id="BDZ45280.1"/>
    </source>
</evidence>
<name>A0ABN6XK17_9MICO</name>
<dbReference type="SUPFAM" id="SSF53613">
    <property type="entry name" value="Ribokinase-like"/>
    <property type="match status" value="1"/>
</dbReference>
<proteinExistence type="predicted"/>
<feature type="domain" description="Carbohydrate kinase PfkB" evidence="1">
    <location>
        <begin position="61"/>
        <end position="152"/>
    </location>
</feature>
<dbReference type="EMBL" id="AP027731">
    <property type="protein sequence ID" value="BDZ45280.1"/>
    <property type="molecule type" value="Genomic_DNA"/>
</dbReference>
<dbReference type="Pfam" id="PF00294">
    <property type="entry name" value="PfkB"/>
    <property type="match status" value="1"/>
</dbReference>
<dbReference type="InterPro" id="IPR011611">
    <property type="entry name" value="PfkB_dom"/>
</dbReference>
<accession>A0ABN6XK17</accession>
<sequence length="165" mass="17104">MTVGILDALRADATLIWAVKHDDDAYSPALLRRLLERSDLVSFSEGERSYVTLEGVAPELLVRTGTLVVETHGARGVTWAFGSPDGPHRSGAVAAQAVETSDTTGAGDTFIGTLAGEAARAGGISRLGDEQLAALMTFASNAAAELLRSRSTPGQLVGAPPKETS</sequence>
<protein>
    <recommendedName>
        <fullName evidence="1">Carbohydrate kinase PfkB domain-containing protein</fullName>
    </recommendedName>
</protein>
<keyword evidence="3" id="KW-1185">Reference proteome</keyword>
<organism evidence="2 3">
    <name type="scientific">Naasia aerilata</name>
    <dbReference type="NCBI Taxonomy" id="1162966"/>
    <lineage>
        <taxon>Bacteria</taxon>
        <taxon>Bacillati</taxon>
        <taxon>Actinomycetota</taxon>
        <taxon>Actinomycetes</taxon>
        <taxon>Micrococcales</taxon>
        <taxon>Microbacteriaceae</taxon>
        <taxon>Naasia</taxon>
    </lineage>
</organism>
<evidence type="ECO:0000313" key="3">
    <source>
        <dbReference type="Proteomes" id="UP001321498"/>
    </source>
</evidence>
<gene>
    <name evidence="2" type="ORF">GCM10025866_11890</name>
</gene>